<dbReference type="EMBL" id="FNXY01000001">
    <property type="protein sequence ID" value="SEI40711.1"/>
    <property type="molecule type" value="Genomic_DNA"/>
</dbReference>
<evidence type="ECO:0000259" key="7">
    <source>
        <dbReference type="Pfam" id="PF07980"/>
    </source>
</evidence>
<proteinExistence type="inferred from homology"/>
<feature type="chain" id="PRO_5011485495" evidence="6">
    <location>
        <begin position="20"/>
        <end position="564"/>
    </location>
</feature>
<evidence type="ECO:0000256" key="3">
    <source>
        <dbReference type="ARBA" id="ARBA00022729"/>
    </source>
</evidence>
<dbReference type="Pfam" id="PF07980">
    <property type="entry name" value="SusD_RagB"/>
    <property type="match status" value="1"/>
</dbReference>
<reference evidence="9 10" key="1">
    <citation type="submission" date="2016-10" db="EMBL/GenBank/DDBJ databases">
        <authorList>
            <person name="de Groot N.N."/>
        </authorList>
    </citation>
    <scope>NUCLEOTIDE SEQUENCE [LARGE SCALE GENOMIC DNA]</scope>
    <source>
        <strain evidence="9 10">DSM 19938</strain>
    </source>
</reference>
<dbReference type="SUPFAM" id="SSF48452">
    <property type="entry name" value="TPR-like"/>
    <property type="match status" value="1"/>
</dbReference>
<evidence type="ECO:0000256" key="6">
    <source>
        <dbReference type="SAM" id="SignalP"/>
    </source>
</evidence>
<dbReference type="InterPro" id="IPR033985">
    <property type="entry name" value="SusD-like_N"/>
</dbReference>
<feature type="signal peptide" evidence="6">
    <location>
        <begin position="1"/>
        <end position="19"/>
    </location>
</feature>
<gene>
    <name evidence="9" type="ORF">SAMN04487995_0454</name>
</gene>
<sequence length="564" mass="63365">MKKKIICIIALCLSLEVFTGCKDYLQQVPLDSPATGQFFNNQTEMNAALTAVYKSAYWNTGNTPYQSIMDGWTDLALLRAPDMGEGNFDVFNANVKSIWTLAYTTIQRANTMIEGMQAGRSNVPAAAYNRMQAEAKGLRAFAYFYLVNMYGDVPLITKPLLPDEFYTQLRAPKSEVIKFIYEDLDAAAQVLDWSASDRGRISKAVVLGIKARTAFYNKDYKTAAELTRQIIEGAGLGLNPKFQDLFTKAGQTPNAGKEIMFEVLYTDADANSITYLPLGSISRTAGGQSGRFPQQRLVDMFEAKDGKRIDQSKVYDPKNPRLNRDMRLKYTVAIPGDTITMNQSTFVYDIYKNTTSVKNADGTWSTKANADFDNAYGPSKSGVGLLHAKYTFTAENAFAARVNFILMRYAEILLTYAESKIELNELDASVIMAINLVRQRAGQPQVEASVQTDQNKLRQLIRRERTVELAMEGFRWFDIRRWDIASIVMPEKIVGIPKDPAVGAAAPDFTTNSINDLNNIPTYAASESSRMLREIRYWYPKLKLLPIPQSERDINPKLTQNPEW</sequence>
<evidence type="ECO:0000259" key="8">
    <source>
        <dbReference type="Pfam" id="PF14322"/>
    </source>
</evidence>
<name>A0A1H6QAA0_9BACT</name>
<evidence type="ECO:0000313" key="10">
    <source>
        <dbReference type="Proteomes" id="UP000199532"/>
    </source>
</evidence>
<evidence type="ECO:0000313" key="9">
    <source>
        <dbReference type="EMBL" id="SEI40711.1"/>
    </source>
</evidence>
<dbReference type="OrthoDB" id="621018at2"/>
<evidence type="ECO:0000256" key="5">
    <source>
        <dbReference type="ARBA" id="ARBA00023237"/>
    </source>
</evidence>
<dbReference type="Proteomes" id="UP000199532">
    <property type="component" value="Unassembled WGS sequence"/>
</dbReference>
<dbReference type="Pfam" id="PF14322">
    <property type="entry name" value="SusD-like_3"/>
    <property type="match status" value="1"/>
</dbReference>
<keyword evidence="4" id="KW-0472">Membrane</keyword>
<dbReference type="STRING" id="408657.SAMN04487995_0454"/>
<organism evidence="9 10">
    <name type="scientific">Dyadobacter koreensis</name>
    <dbReference type="NCBI Taxonomy" id="408657"/>
    <lineage>
        <taxon>Bacteria</taxon>
        <taxon>Pseudomonadati</taxon>
        <taxon>Bacteroidota</taxon>
        <taxon>Cytophagia</taxon>
        <taxon>Cytophagales</taxon>
        <taxon>Spirosomataceae</taxon>
        <taxon>Dyadobacter</taxon>
    </lineage>
</organism>
<keyword evidence="5" id="KW-0998">Cell outer membrane</keyword>
<dbReference type="GO" id="GO:0009279">
    <property type="term" value="C:cell outer membrane"/>
    <property type="evidence" value="ECO:0007669"/>
    <property type="project" value="UniProtKB-SubCell"/>
</dbReference>
<comment type="subcellular location">
    <subcellularLocation>
        <location evidence="1">Cell outer membrane</location>
    </subcellularLocation>
</comment>
<dbReference type="RefSeq" id="WP_090331511.1">
    <property type="nucleotide sequence ID" value="NZ_FNXY01000001.1"/>
</dbReference>
<dbReference type="AlphaFoldDB" id="A0A1H6QAA0"/>
<protein>
    <submittedName>
        <fullName evidence="9">Starch-binding associating with outer membrane</fullName>
    </submittedName>
</protein>
<keyword evidence="3 6" id="KW-0732">Signal</keyword>
<evidence type="ECO:0000256" key="4">
    <source>
        <dbReference type="ARBA" id="ARBA00023136"/>
    </source>
</evidence>
<accession>A0A1H6QAA0</accession>
<keyword evidence="10" id="KW-1185">Reference proteome</keyword>
<feature type="domain" description="RagB/SusD" evidence="7">
    <location>
        <begin position="284"/>
        <end position="564"/>
    </location>
</feature>
<evidence type="ECO:0000256" key="2">
    <source>
        <dbReference type="ARBA" id="ARBA00006275"/>
    </source>
</evidence>
<dbReference type="InterPro" id="IPR012944">
    <property type="entry name" value="SusD_RagB_dom"/>
</dbReference>
<feature type="domain" description="SusD-like N-terminal" evidence="8">
    <location>
        <begin position="86"/>
        <end position="195"/>
    </location>
</feature>
<dbReference type="Gene3D" id="1.25.40.390">
    <property type="match status" value="1"/>
</dbReference>
<comment type="similarity">
    <text evidence="2">Belongs to the SusD family.</text>
</comment>
<dbReference type="InterPro" id="IPR011990">
    <property type="entry name" value="TPR-like_helical_dom_sf"/>
</dbReference>
<evidence type="ECO:0000256" key="1">
    <source>
        <dbReference type="ARBA" id="ARBA00004442"/>
    </source>
</evidence>